<sequence>MEKELRELVDAFKKLGFPSELNNYIEKLVESRATSEPTDLLGKLRQVDLSKELTEFVGNMVKQRVQKEMKEMLDNVLKLDPPEELRVLLNRVMEVLSTFNWQSFYEKLKRFGFLTELKLNEQIQNGLNRKEIIEFLNQFSFVYAEMLESLNKLVEMISGPLNFPTKNDVANIAKLAIQHEEKLNAIEEQLNSLNQFIRERLSAEVGPVTLKPATSADVQSVKLKPALSKEAPTDPVNLAPAPSDLDANARRRNRKLLLFQSILQPSNDLLDRNNPLSLIDLLGPKER</sequence>
<evidence type="ECO:0000313" key="2">
    <source>
        <dbReference type="Proteomes" id="UP001439875"/>
    </source>
</evidence>
<protein>
    <submittedName>
        <fullName evidence="1">Uncharacterized protein</fullName>
    </submittedName>
</protein>
<reference evidence="1" key="1">
    <citation type="submission" date="2024-03" db="EMBL/GenBank/DDBJ databases">
        <title>Human intestinal bacterial collection.</title>
        <authorList>
            <person name="Pauvert C."/>
            <person name="Hitch T.C.A."/>
            <person name="Clavel T."/>
        </authorList>
    </citation>
    <scope>NUCLEOTIDE SEQUENCE</scope>
    <source>
        <strain evidence="1">CLA-AA-H227</strain>
    </source>
</reference>
<proteinExistence type="predicted"/>
<gene>
    <name evidence="1" type="ORF">WMO40_07770</name>
</gene>
<keyword evidence="2" id="KW-1185">Reference proteome</keyword>
<dbReference type="Proteomes" id="UP001439875">
    <property type="component" value="Unassembled WGS sequence"/>
</dbReference>
<dbReference type="EMBL" id="JBBMEW010000004">
    <property type="protein sequence ID" value="MEQ2526595.1"/>
    <property type="molecule type" value="Genomic_DNA"/>
</dbReference>
<comment type="caution">
    <text evidence="1">The sequence shown here is derived from an EMBL/GenBank/DDBJ whole genome shotgun (WGS) entry which is preliminary data.</text>
</comment>
<organism evidence="1 2">
    <name type="scientific">Robertmurraya yapensis</name>
    <name type="common">ex Hitch et al 2024</name>
    <dbReference type="NCBI Taxonomy" id="3133160"/>
    <lineage>
        <taxon>Bacteria</taxon>
        <taxon>Bacillati</taxon>
        <taxon>Bacillota</taxon>
        <taxon>Bacilli</taxon>
        <taxon>Bacillales</taxon>
        <taxon>Bacillaceae</taxon>
        <taxon>Robertmurraya</taxon>
    </lineage>
</organism>
<accession>A0ACC6S934</accession>
<evidence type="ECO:0000313" key="1">
    <source>
        <dbReference type="EMBL" id="MEQ2526595.1"/>
    </source>
</evidence>
<name>A0ACC6S934_9BACI</name>